<evidence type="ECO:0000259" key="9">
    <source>
        <dbReference type="PROSITE" id="PS50928"/>
    </source>
</evidence>
<keyword evidence="11" id="KW-1185">Reference proteome</keyword>
<sequence length="289" mass="31314">MRPFSLGRLIITAYMVLFIVYLLAPLVVMGGAAVNNSRFPSIYPWVGLTGRWFGELWSDQQMWRALLNTVLVAVAVVVLSVPIGTAAALLINSVQSRMRSTLYGLMVAPILTPGAVIGISTILFWNKLSVPAGLHLSVLGQSSFISAYAMLLVLARLQSLDASLEEAALDLGASHAQVMRRIVVPHLYPAFGAAAVIAFFQSVENFNVTLFTGGNSSTLTVYVFSQVRAGITPKINALALIMVLITVVGVILYEVKRRQSERRLKVEQEDTLEDDVIEGLGLPQLTSPA</sequence>
<proteinExistence type="inferred from homology"/>
<evidence type="ECO:0000313" key="11">
    <source>
        <dbReference type="Proteomes" id="UP001165667"/>
    </source>
</evidence>
<dbReference type="EMBL" id="JAMOIM010000016">
    <property type="protein sequence ID" value="MCW6510526.1"/>
    <property type="molecule type" value="Genomic_DNA"/>
</dbReference>
<keyword evidence="6 8" id="KW-1133">Transmembrane helix</keyword>
<evidence type="ECO:0000256" key="7">
    <source>
        <dbReference type="ARBA" id="ARBA00023136"/>
    </source>
</evidence>
<name>A0AA41Z063_9HYPH</name>
<dbReference type="InterPro" id="IPR035906">
    <property type="entry name" value="MetI-like_sf"/>
</dbReference>
<feature type="transmembrane region" description="Helical" evidence="8">
    <location>
        <begin position="178"/>
        <end position="200"/>
    </location>
</feature>
<accession>A0AA41Z063</accession>
<feature type="domain" description="ABC transmembrane type-1" evidence="9">
    <location>
        <begin position="66"/>
        <end position="253"/>
    </location>
</feature>
<dbReference type="CDD" id="cd06261">
    <property type="entry name" value="TM_PBP2"/>
    <property type="match status" value="1"/>
</dbReference>
<dbReference type="InterPro" id="IPR000515">
    <property type="entry name" value="MetI-like"/>
</dbReference>
<keyword evidence="3 8" id="KW-0813">Transport</keyword>
<keyword evidence="7 8" id="KW-0472">Membrane</keyword>
<reference evidence="10" key="1">
    <citation type="submission" date="2022-05" db="EMBL/GenBank/DDBJ databases">
        <authorList>
            <person name="Pankratov T."/>
        </authorList>
    </citation>
    <scope>NUCLEOTIDE SEQUENCE</scope>
    <source>
        <strain evidence="10">BP6-180914</strain>
    </source>
</reference>
<dbReference type="SUPFAM" id="SSF161098">
    <property type="entry name" value="MetI-like"/>
    <property type="match status" value="1"/>
</dbReference>
<evidence type="ECO:0000256" key="3">
    <source>
        <dbReference type="ARBA" id="ARBA00022448"/>
    </source>
</evidence>
<dbReference type="Pfam" id="PF00528">
    <property type="entry name" value="BPD_transp_1"/>
    <property type="match status" value="1"/>
</dbReference>
<dbReference type="AlphaFoldDB" id="A0AA41Z063"/>
<evidence type="ECO:0000313" key="10">
    <source>
        <dbReference type="EMBL" id="MCW6510526.1"/>
    </source>
</evidence>
<feature type="transmembrane region" description="Helical" evidence="8">
    <location>
        <begin position="65"/>
        <end position="90"/>
    </location>
</feature>
<comment type="subcellular location">
    <subcellularLocation>
        <location evidence="1 8">Cell membrane</location>
        <topology evidence="1 8">Multi-pass membrane protein</topology>
    </subcellularLocation>
</comment>
<gene>
    <name evidence="10" type="ORF">M8523_21135</name>
</gene>
<evidence type="ECO:0000256" key="8">
    <source>
        <dbReference type="RuleBase" id="RU363032"/>
    </source>
</evidence>
<dbReference type="RefSeq" id="WP_282586903.1">
    <property type="nucleotide sequence ID" value="NZ_JAMOIM010000016.1"/>
</dbReference>
<dbReference type="GO" id="GO:0055085">
    <property type="term" value="P:transmembrane transport"/>
    <property type="evidence" value="ECO:0007669"/>
    <property type="project" value="InterPro"/>
</dbReference>
<feature type="transmembrane region" description="Helical" evidence="8">
    <location>
        <begin position="12"/>
        <end position="34"/>
    </location>
</feature>
<evidence type="ECO:0000256" key="5">
    <source>
        <dbReference type="ARBA" id="ARBA00022692"/>
    </source>
</evidence>
<evidence type="ECO:0000256" key="2">
    <source>
        <dbReference type="ARBA" id="ARBA00007069"/>
    </source>
</evidence>
<protein>
    <submittedName>
        <fullName evidence="10">ABC transporter permease</fullName>
    </submittedName>
</protein>
<comment type="caution">
    <text evidence="10">The sequence shown here is derived from an EMBL/GenBank/DDBJ whole genome shotgun (WGS) entry which is preliminary data.</text>
</comment>
<comment type="similarity">
    <text evidence="2">Belongs to the binding-protein-dependent transport system permease family. CysTW subfamily.</text>
</comment>
<evidence type="ECO:0000256" key="1">
    <source>
        <dbReference type="ARBA" id="ARBA00004651"/>
    </source>
</evidence>
<dbReference type="Proteomes" id="UP001165667">
    <property type="component" value="Unassembled WGS sequence"/>
</dbReference>
<dbReference type="InterPro" id="IPR051789">
    <property type="entry name" value="Bact_Polyamine_Transport"/>
</dbReference>
<keyword evidence="5 8" id="KW-0812">Transmembrane</keyword>
<dbReference type="GO" id="GO:0005886">
    <property type="term" value="C:plasma membrane"/>
    <property type="evidence" value="ECO:0007669"/>
    <property type="project" value="UniProtKB-SubCell"/>
</dbReference>
<organism evidence="10 11">
    <name type="scientific">Lichenifustis flavocetrariae</name>
    <dbReference type="NCBI Taxonomy" id="2949735"/>
    <lineage>
        <taxon>Bacteria</taxon>
        <taxon>Pseudomonadati</taxon>
        <taxon>Pseudomonadota</taxon>
        <taxon>Alphaproteobacteria</taxon>
        <taxon>Hyphomicrobiales</taxon>
        <taxon>Lichenihabitantaceae</taxon>
        <taxon>Lichenifustis</taxon>
    </lineage>
</organism>
<feature type="transmembrane region" description="Helical" evidence="8">
    <location>
        <begin position="138"/>
        <end position="157"/>
    </location>
</feature>
<feature type="transmembrane region" description="Helical" evidence="8">
    <location>
        <begin position="235"/>
        <end position="255"/>
    </location>
</feature>
<dbReference type="PANTHER" id="PTHR43848">
    <property type="entry name" value="PUTRESCINE TRANSPORT SYSTEM PERMEASE PROTEIN POTI"/>
    <property type="match status" value="1"/>
</dbReference>
<dbReference type="PROSITE" id="PS50928">
    <property type="entry name" value="ABC_TM1"/>
    <property type="match status" value="1"/>
</dbReference>
<dbReference type="PANTHER" id="PTHR43848:SF2">
    <property type="entry name" value="PUTRESCINE TRANSPORT SYSTEM PERMEASE PROTEIN POTI"/>
    <property type="match status" value="1"/>
</dbReference>
<evidence type="ECO:0000256" key="6">
    <source>
        <dbReference type="ARBA" id="ARBA00022989"/>
    </source>
</evidence>
<evidence type="ECO:0000256" key="4">
    <source>
        <dbReference type="ARBA" id="ARBA00022475"/>
    </source>
</evidence>
<keyword evidence="4" id="KW-1003">Cell membrane</keyword>
<dbReference type="Gene3D" id="1.10.3720.10">
    <property type="entry name" value="MetI-like"/>
    <property type="match status" value="1"/>
</dbReference>
<feature type="transmembrane region" description="Helical" evidence="8">
    <location>
        <begin position="102"/>
        <end position="126"/>
    </location>
</feature>